<reference evidence="7" key="1">
    <citation type="submission" date="2022-01" db="EMBL/GenBank/DDBJ databases">
        <title>Comparative genomics reveals a dynamic genome evolution in the ectomycorrhizal milk-cap (Lactarius) mushrooms.</title>
        <authorList>
            <consortium name="DOE Joint Genome Institute"/>
            <person name="Lebreton A."/>
            <person name="Tang N."/>
            <person name="Kuo A."/>
            <person name="LaButti K."/>
            <person name="Drula E."/>
            <person name="Barry K."/>
            <person name="Clum A."/>
            <person name="Lipzen A."/>
            <person name="Mousain D."/>
            <person name="Ng V."/>
            <person name="Wang R."/>
            <person name="Wang X."/>
            <person name="Dai Y."/>
            <person name="Henrissat B."/>
            <person name="Grigoriev I.V."/>
            <person name="Guerin-Laguette A."/>
            <person name="Yu F."/>
            <person name="Martin F.M."/>
        </authorList>
    </citation>
    <scope>NUCLEOTIDE SEQUENCE</scope>
    <source>
        <strain evidence="7">QP</strain>
    </source>
</reference>
<dbReference type="SMART" id="SM00404">
    <property type="entry name" value="PTPc_motif"/>
    <property type="match status" value="1"/>
</dbReference>
<dbReference type="InterPro" id="IPR036873">
    <property type="entry name" value="Rhodanese-like_dom_sf"/>
</dbReference>
<dbReference type="InterPro" id="IPR029021">
    <property type="entry name" value="Prot-tyrosine_phosphatase-like"/>
</dbReference>
<feature type="region of interest" description="Disordered" evidence="3">
    <location>
        <begin position="386"/>
        <end position="441"/>
    </location>
</feature>
<accession>A0AAD4LG33</accession>
<dbReference type="InterPro" id="IPR001763">
    <property type="entry name" value="Rhodanese-like_dom"/>
</dbReference>
<feature type="compositionally biased region" description="Polar residues" evidence="3">
    <location>
        <begin position="725"/>
        <end position="734"/>
    </location>
</feature>
<feature type="compositionally biased region" description="Low complexity" evidence="3">
    <location>
        <begin position="1205"/>
        <end position="1235"/>
    </location>
</feature>
<feature type="domain" description="Tyrosine-protein phosphatase" evidence="4">
    <location>
        <begin position="538"/>
        <end position="906"/>
    </location>
</feature>
<feature type="domain" description="Tyrosine specific protein phosphatases" evidence="5">
    <location>
        <begin position="863"/>
        <end position="887"/>
    </location>
</feature>
<feature type="compositionally biased region" description="Polar residues" evidence="3">
    <location>
        <begin position="264"/>
        <end position="280"/>
    </location>
</feature>
<feature type="region of interest" description="Disordered" evidence="3">
    <location>
        <begin position="1000"/>
        <end position="1019"/>
    </location>
</feature>
<dbReference type="SMART" id="SM00194">
    <property type="entry name" value="PTPc"/>
    <property type="match status" value="1"/>
</dbReference>
<keyword evidence="8" id="KW-1185">Reference proteome</keyword>
<evidence type="ECO:0000259" key="5">
    <source>
        <dbReference type="PROSITE" id="PS50056"/>
    </source>
</evidence>
<evidence type="ECO:0000259" key="6">
    <source>
        <dbReference type="PROSITE" id="PS50206"/>
    </source>
</evidence>
<dbReference type="Pfam" id="PF00102">
    <property type="entry name" value="Y_phosphatase"/>
    <property type="match status" value="3"/>
</dbReference>
<feature type="region of interest" description="Disordered" evidence="3">
    <location>
        <begin position="902"/>
        <end position="938"/>
    </location>
</feature>
<dbReference type="GO" id="GO:0004725">
    <property type="term" value="F:protein tyrosine phosphatase activity"/>
    <property type="evidence" value="ECO:0007669"/>
    <property type="project" value="UniProtKB-EC"/>
</dbReference>
<feature type="compositionally biased region" description="Basic and acidic residues" evidence="3">
    <location>
        <begin position="1376"/>
        <end position="1387"/>
    </location>
</feature>
<evidence type="ECO:0000256" key="2">
    <source>
        <dbReference type="ARBA" id="ARBA00013064"/>
    </source>
</evidence>
<dbReference type="PROSITE" id="PS50206">
    <property type="entry name" value="RHODANESE_3"/>
    <property type="match status" value="1"/>
</dbReference>
<dbReference type="PROSITE" id="PS00383">
    <property type="entry name" value="TYR_PHOSPHATASE_1"/>
    <property type="match status" value="1"/>
</dbReference>
<dbReference type="PANTHER" id="PTHR19134:SF561">
    <property type="entry name" value="PROTEIN TYROSINE PHOSPHATASE 36E, ISOFORM A"/>
    <property type="match status" value="1"/>
</dbReference>
<name>A0AAD4LG33_9AGAM</name>
<evidence type="ECO:0000256" key="1">
    <source>
        <dbReference type="ARBA" id="ARBA00009649"/>
    </source>
</evidence>
<feature type="region of interest" description="Disordered" evidence="3">
    <location>
        <begin position="1130"/>
        <end position="1243"/>
    </location>
</feature>
<feature type="domain" description="Rhodanese" evidence="6">
    <location>
        <begin position="101"/>
        <end position="171"/>
    </location>
</feature>
<evidence type="ECO:0000256" key="3">
    <source>
        <dbReference type="SAM" id="MobiDB-lite"/>
    </source>
</evidence>
<dbReference type="PROSITE" id="PS50055">
    <property type="entry name" value="TYR_PHOSPHATASE_PTP"/>
    <property type="match status" value="1"/>
</dbReference>
<dbReference type="InterPro" id="IPR016130">
    <property type="entry name" value="Tyr_Pase_AS"/>
</dbReference>
<dbReference type="EMBL" id="JAKELL010000024">
    <property type="protein sequence ID" value="KAH8992080.1"/>
    <property type="molecule type" value="Genomic_DNA"/>
</dbReference>
<evidence type="ECO:0000313" key="8">
    <source>
        <dbReference type="Proteomes" id="UP001201163"/>
    </source>
</evidence>
<feature type="compositionally biased region" description="Basic and acidic residues" evidence="3">
    <location>
        <begin position="484"/>
        <end position="498"/>
    </location>
</feature>
<dbReference type="InterPro" id="IPR000387">
    <property type="entry name" value="Tyr_Pase_dom"/>
</dbReference>
<feature type="compositionally biased region" description="Polar residues" evidence="3">
    <location>
        <begin position="1135"/>
        <end position="1171"/>
    </location>
</feature>
<comment type="similarity">
    <text evidence="1">Belongs to the protein-tyrosine phosphatase family. Non-receptor class subfamily.</text>
</comment>
<feature type="compositionally biased region" description="Low complexity" evidence="3">
    <location>
        <begin position="1334"/>
        <end position="1351"/>
    </location>
</feature>
<dbReference type="InterPro" id="IPR003595">
    <property type="entry name" value="Tyr_Pase_cat"/>
</dbReference>
<dbReference type="InterPro" id="IPR000242">
    <property type="entry name" value="PTP_cat"/>
</dbReference>
<dbReference type="InterPro" id="IPR050348">
    <property type="entry name" value="Protein-Tyr_Phosphatase"/>
</dbReference>
<dbReference type="PANTHER" id="PTHR19134">
    <property type="entry name" value="RECEPTOR-TYPE TYROSINE-PROTEIN PHOSPHATASE"/>
    <property type="match status" value="1"/>
</dbReference>
<dbReference type="PRINTS" id="PR00700">
    <property type="entry name" value="PRTYPHPHTASE"/>
</dbReference>
<feature type="compositionally biased region" description="Polar residues" evidence="3">
    <location>
        <begin position="293"/>
        <end position="304"/>
    </location>
</feature>
<sequence length="1426" mass="154898">MDFFSLPHQNQPVVTDGEDGATDLFAKAVDERYNTVTGAPVALNNSRVTPLSLSLPQIPRNSQFPSPHLPTRPHPHHLPAPSPSASLFTAVVPADLPEIFSDPQTLILDIRPLPAYDASRIPHAVPLSVPSTLLKRPLFSTSKLAEMLPNRVARRKFSQWRLAKRILVYDTDSTVLPDNSNILGLLRKFRAEAGAGPQQSGAAGPSNELHLSWIKGGFQAVLREQAFLLDSSQATDDDDDEDTPSPPSFPDSDYLGSAEHSDPTDASSRQGTLSMSTNRPTLLRTKHLPMSAFTVSSTTSQRSGSAHHKLYQAAARDLNPTSGPVPSSRTDVAYNPFYDTIRQNVELSHGITERIPLRISQIAKNRIDELPFLWLRELGRWAGADEDASDAEDHFEGMSGSGMSGEDHSDSSSDSGDDSGSGREYAGGYDHTDPPAPAPAIFPTNVSAMMLDDPQAEGSEALAMQFYRIELGEQRRLMGIMEHHSRESGRVMEGETKGSKSKKRSKLRSKGMGRSSRGKHGSREFPYSITAGVEKGAKNRYRNIWPFEHARVRLQKKQRSIGKLPIPPSDSNPGTLHPLTLPQPADFLPPVTLSLSSSRSIQLPLNTPAIPSSTDDYVNASFVQPLGTKKRYIATQGPLPETVQRLLVVLWEQNVHVIVMLTREVEGSTVKCGNYWSGENFGPLRLKLLEVTGAVDEYEKSDRRASGEPSFPFMYRDRTGPAESNFGNGAGNSRRSTVKRVLELSHTGFSHLPPRRIVQFQYLDWPDLNVPSETRGVLDLIREVEREVEISEEARGVWEGPRRPDDWRGRAMIGTVRPRGTTVRNSRDVSPSGTGSGSSGSGASSPSLDAIDSDSGITKHALGERPVLLHCSAGVGRTGGFIAIDAVLDGVRREMRKRREGLQVVENRGERDSIERTGHTSGSSTSEKDRSSSSDEVAAMDVDEASAGGSAPPVPGLVMKLAVEDRKAVLHVPVVGVISPAGREGKRSYATPYGPRLNKPRSYVSVDSHRPEQAADLDSQESPIRASFLSIFDFCPGITTCHCIWRLGHFCSSSKPFLVLCPQSDSARSDVSVLSLPVSLQSFSPPAGPERSLAFSATAPQASGVPWSSASSSVVLPPALMPAAKIVRPVAKRASGSSVPPDTEVTSDSSRGHSTGPSSLLSCTKSGSPDTLPTDPSVMDLSSATKPDLENSGLRLPIFSGKNTGSPPGNEESPPNNSDPYYSQSHSQSEQHSPPAFDYTRPRRLHDDRHSPILLSTLDEPIHRVIEDMREQRMSLCQSLRQYVFVHRAVIEGVLILMDEERKLYGRTWKDTDLEEFSKLVSARLPTAPAEPATTSESGSGPTGSMRSGSSGREEGKSSMGVSSSQGKRRASPTELPKEDRRGDMRMSKRPSIKRVQRSSDDSSCDGAIGAARRTGNGGQTLPPMR</sequence>
<dbReference type="Gene3D" id="3.90.190.10">
    <property type="entry name" value="Protein tyrosine phosphatase superfamily"/>
    <property type="match status" value="2"/>
</dbReference>
<feature type="compositionally biased region" description="Basic and acidic residues" evidence="3">
    <location>
        <begin position="798"/>
        <end position="809"/>
    </location>
</feature>
<dbReference type="SUPFAM" id="SSF52821">
    <property type="entry name" value="Rhodanese/Cell cycle control phosphatase"/>
    <property type="match status" value="1"/>
</dbReference>
<protein>
    <recommendedName>
        <fullName evidence="2">protein-tyrosine-phosphatase</fullName>
        <ecNumber evidence="2">3.1.3.48</ecNumber>
    </recommendedName>
</protein>
<feature type="compositionally biased region" description="Basic and acidic residues" evidence="3">
    <location>
        <begin position="907"/>
        <end position="918"/>
    </location>
</feature>
<feature type="region of interest" description="Disordered" evidence="3">
    <location>
        <begin position="484"/>
        <end position="524"/>
    </location>
</feature>
<dbReference type="PROSITE" id="PS50056">
    <property type="entry name" value="TYR_PHOSPHATASE_2"/>
    <property type="match status" value="1"/>
</dbReference>
<feature type="region of interest" description="Disordered" evidence="3">
    <location>
        <begin position="56"/>
        <end position="81"/>
    </location>
</feature>
<feature type="compositionally biased region" description="Basic residues" evidence="3">
    <location>
        <begin position="499"/>
        <end position="520"/>
    </location>
</feature>
<evidence type="ECO:0000259" key="4">
    <source>
        <dbReference type="PROSITE" id="PS50055"/>
    </source>
</evidence>
<dbReference type="EC" id="3.1.3.48" evidence="2"/>
<organism evidence="7 8">
    <name type="scientific">Lactarius akahatsu</name>
    <dbReference type="NCBI Taxonomy" id="416441"/>
    <lineage>
        <taxon>Eukaryota</taxon>
        <taxon>Fungi</taxon>
        <taxon>Dikarya</taxon>
        <taxon>Basidiomycota</taxon>
        <taxon>Agaricomycotina</taxon>
        <taxon>Agaricomycetes</taxon>
        <taxon>Russulales</taxon>
        <taxon>Russulaceae</taxon>
        <taxon>Lactarius</taxon>
    </lineage>
</organism>
<dbReference type="Gene3D" id="3.40.250.10">
    <property type="entry name" value="Rhodanese-like domain"/>
    <property type="match status" value="1"/>
</dbReference>
<proteinExistence type="inferred from homology"/>
<dbReference type="Proteomes" id="UP001201163">
    <property type="component" value="Unassembled WGS sequence"/>
</dbReference>
<feature type="region of interest" description="Disordered" evidence="3">
    <location>
        <begin position="798"/>
        <end position="852"/>
    </location>
</feature>
<feature type="compositionally biased region" description="Basic residues" evidence="3">
    <location>
        <begin position="1388"/>
        <end position="1397"/>
    </location>
</feature>
<gene>
    <name evidence="7" type="ORF">EDB92DRAFT_1991275</name>
</gene>
<comment type="caution">
    <text evidence="7">The sequence shown here is derived from an EMBL/GenBank/DDBJ whole genome shotgun (WGS) entry which is preliminary data.</text>
</comment>
<feature type="region of interest" description="Disordered" evidence="3">
    <location>
        <begin position="700"/>
        <end position="734"/>
    </location>
</feature>
<feature type="region of interest" description="Disordered" evidence="3">
    <location>
        <begin position="232"/>
        <end position="307"/>
    </location>
</feature>
<feature type="region of interest" description="Disordered" evidence="3">
    <location>
        <begin position="1323"/>
        <end position="1426"/>
    </location>
</feature>
<dbReference type="SUPFAM" id="SSF52799">
    <property type="entry name" value="(Phosphotyrosine protein) phosphatases II"/>
    <property type="match status" value="1"/>
</dbReference>
<evidence type="ECO:0000313" key="7">
    <source>
        <dbReference type="EMBL" id="KAH8992080.1"/>
    </source>
</evidence>